<feature type="region of interest" description="Disordered" evidence="1">
    <location>
        <begin position="34"/>
        <end position="78"/>
    </location>
</feature>
<dbReference type="Proteomes" id="UP000324222">
    <property type="component" value="Unassembled WGS sequence"/>
</dbReference>
<keyword evidence="3" id="KW-1185">Reference proteome</keyword>
<feature type="region of interest" description="Disordered" evidence="1">
    <location>
        <begin position="108"/>
        <end position="141"/>
    </location>
</feature>
<gene>
    <name evidence="2" type="ORF">E2C01_082982</name>
</gene>
<accession>A0A5B7IVZ7</accession>
<comment type="caution">
    <text evidence="2">The sequence shown here is derived from an EMBL/GenBank/DDBJ whole genome shotgun (WGS) entry which is preliminary data.</text>
</comment>
<evidence type="ECO:0000313" key="3">
    <source>
        <dbReference type="Proteomes" id="UP000324222"/>
    </source>
</evidence>
<sequence length="141" mass="15334">MKSTAPNVRNLVYADLGGEFVARWITLVLCDGSSSEVEGEGDAGRTLPADGDGTAMNNRTPEPRQANERGGVGKDTASHHYWRRGSHLVSLPDVHGFNYLRDILPKHPAMSRHSSGAGRDDLPPRPSWPGARDNPLAARKR</sequence>
<evidence type="ECO:0000256" key="1">
    <source>
        <dbReference type="SAM" id="MobiDB-lite"/>
    </source>
</evidence>
<organism evidence="2 3">
    <name type="scientific">Portunus trituberculatus</name>
    <name type="common">Swimming crab</name>
    <name type="synonym">Neptunus trituberculatus</name>
    <dbReference type="NCBI Taxonomy" id="210409"/>
    <lineage>
        <taxon>Eukaryota</taxon>
        <taxon>Metazoa</taxon>
        <taxon>Ecdysozoa</taxon>
        <taxon>Arthropoda</taxon>
        <taxon>Crustacea</taxon>
        <taxon>Multicrustacea</taxon>
        <taxon>Malacostraca</taxon>
        <taxon>Eumalacostraca</taxon>
        <taxon>Eucarida</taxon>
        <taxon>Decapoda</taxon>
        <taxon>Pleocyemata</taxon>
        <taxon>Brachyura</taxon>
        <taxon>Eubrachyura</taxon>
        <taxon>Portunoidea</taxon>
        <taxon>Portunidae</taxon>
        <taxon>Portuninae</taxon>
        <taxon>Portunus</taxon>
    </lineage>
</organism>
<proteinExistence type="predicted"/>
<dbReference type="AlphaFoldDB" id="A0A5B7IVZ7"/>
<protein>
    <submittedName>
        <fullName evidence="2">Uncharacterized protein</fullName>
    </submittedName>
</protein>
<evidence type="ECO:0000313" key="2">
    <source>
        <dbReference type="EMBL" id="MPC88092.1"/>
    </source>
</evidence>
<dbReference type="EMBL" id="VSRR010076597">
    <property type="protein sequence ID" value="MPC88092.1"/>
    <property type="molecule type" value="Genomic_DNA"/>
</dbReference>
<name>A0A5B7IVZ7_PORTR</name>
<reference evidence="2 3" key="1">
    <citation type="submission" date="2019-05" db="EMBL/GenBank/DDBJ databases">
        <title>Another draft genome of Portunus trituberculatus and its Hox gene families provides insights of decapod evolution.</title>
        <authorList>
            <person name="Jeong J.-H."/>
            <person name="Song I."/>
            <person name="Kim S."/>
            <person name="Choi T."/>
            <person name="Kim D."/>
            <person name="Ryu S."/>
            <person name="Kim W."/>
        </authorList>
    </citation>
    <scope>NUCLEOTIDE SEQUENCE [LARGE SCALE GENOMIC DNA]</scope>
    <source>
        <tissue evidence="2">Muscle</tissue>
    </source>
</reference>